<accession>A0A9R1TBH4</accession>
<name>A0A9R1TBH4_9HYME</name>
<keyword evidence="2" id="KW-1185">Reference proteome</keyword>
<gene>
    <name evidence="3" type="primary">LOC105268476</name>
</gene>
<sequence>MGEFISVCELRHAPGCCKGTGADLSTESSIVKIQGDKAGSWVYLYQNHRLYFDAQASKTKNVYRCAHRRKGCKFILYEHLNGSIGDNGEEHLDLEDSTAIETDNYRKAVDETVRAGGSLKDITNTLTERFSHIKSRKTIGMKVRRTVPPVPIPRDLKVLSSLIRKLENDQVILQGEVSTEKGTALIFGIHDMTQRIHSKSKITVDRVTNVLPHREGTEILTINLVQSKGLLITTYALFVVYLSESSQSLFEEILKFVAQKEPSLKSVETVFVGTCQPLTDAVAIILPDAAIQILWSDYVKDIGALWQECGLGDSPKKIYHHLMILGLSGEDRIKAGMEFVDEEIRAHITDFPQLGSFFYLFKTRWDNNLKLLGAPLEALQVHRRTEAVGRYLSVQFGYNKKSVEKLTRVLYETLKSENDLMKSFQSGEKRLIKDKTNSFVLSRDVTHFMTVNQQCTRKRISLASFFATCLTPPLLSKLHGLLRGPENRTSATPLLTSDSNNGEVQAVNSGFFKRKHAAKIVDISALPSMSGSKKQHTGGPRPESPEPLGHASDDEQSLWEFDGYTFTIKQS</sequence>
<reference evidence="3" key="1">
    <citation type="submission" date="2025-08" db="UniProtKB">
        <authorList>
            <consortium name="RefSeq"/>
        </authorList>
    </citation>
    <scope>IDENTIFICATION</scope>
    <source>
        <strain evidence="3">USDA-PBARC FA_bdor</strain>
        <tissue evidence="3">Whole organism</tissue>
    </source>
</reference>
<dbReference type="RefSeq" id="XP_011306370.1">
    <property type="nucleotide sequence ID" value="XM_011308068.1"/>
</dbReference>
<dbReference type="AlphaFoldDB" id="A0A9R1TBH4"/>
<dbReference type="OrthoDB" id="7711814at2759"/>
<evidence type="ECO:0000313" key="2">
    <source>
        <dbReference type="Proteomes" id="UP000694866"/>
    </source>
</evidence>
<dbReference type="GeneID" id="105268476"/>
<protein>
    <submittedName>
        <fullName evidence="3">Uncharacterized protein</fullName>
    </submittedName>
</protein>
<organism evidence="2 3">
    <name type="scientific">Fopius arisanus</name>
    <dbReference type="NCBI Taxonomy" id="64838"/>
    <lineage>
        <taxon>Eukaryota</taxon>
        <taxon>Metazoa</taxon>
        <taxon>Ecdysozoa</taxon>
        <taxon>Arthropoda</taxon>
        <taxon>Hexapoda</taxon>
        <taxon>Insecta</taxon>
        <taxon>Pterygota</taxon>
        <taxon>Neoptera</taxon>
        <taxon>Endopterygota</taxon>
        <taxon>Hymenoptera</taxon>
        <taxon>Apocrita</taxon>
        <taxon>Ichneumonoidea</taxon>
        <taxon>Braconidae</taxon>
        <taxon>Opiinae</taxon>
        <taxon>Fopius</taxon>
    </lineage>
</organism>
<evidence type="ECO:0000313" key="3">
    <source>
        <dbReference type="RefSeq" id="XP_011306370.1"/>
    </source>
</evidence>
<feature type="region of interest" description="Disordered" evidence="1">
    <location>
        <begin position="528"/>
        <end position="558"/>
    </location>
</feature>
<proteinExistence type="predicted"/>
<dbReference type="Proteomes" id="UP000694866">
    <property type="component" value="Unplaced"/>
</dbReference>
<dbReference type="KEGG" id="fas:105268476"/>
<evidence type="ECO:0000256" key="1">
    <source>
        <dbReference type="SAM" id="MobiDB-lite"/>
    </source>
</evidence>